<accession>A0A9Q1RKL8</accession>
<keyword evidence="3" id="KW-1185">Reference proteome</keyword>
<protein>
    <submittedName>
        <fullName evidence="2">Uncharacterized protein</fullName>
    </submittedName>
</protein>
<gene>
    <name evidence="2" type="ORF">K7X08_027054</name>
</gene>
<organism evidence="2 3">
    <name type="scientific">Anisodus acutangulus</name>
    <dbReference type="NCBI Taxonomy" id="402998"/>
    <lineage>
        <taxon>Eukaryota</taxon>
        <taxon>Viridiplantae</taxon>
        <taxon>Streptophyta</taxon>
        <taxon>Embryophyta</taxon>
        <taxon>Tracheophyta</taxon>
        <taxon>Spermatophyta</taxon>
        <taxon>Magnoliopsida</taxon>
        <taxon>eudicotyledons</taxon>
        <taxon>Gunneridae</taxon>
        <taxon>Pentapetalae</taxon>
        <taxon>asterids</taxon>
        <taxon>lamiids</taxon>
        <taxon>Solanales</taxon>
        <taxon>Solanaceae</taxon>
        <taxon>Solanoideae</taxon>
        <taxon>Hyoscyameae</taxon>
        <taxon>Anisodus</taxon>
    </lineage>
</organism>
<dbReference type="EMBL" id="JAJAGQ010000006">
    <property type="protein sequence ID" value="KAJ8560864.1"/>
    <property type="molecule type" value="Genomic_DNA"/>
</dbReference>
<evidence type="ECO:0000256" key="1">
    <source>
        <dbReference type="SAM" id="Phobius"/>
    </source>
</evidence>
<feature type="transmembrane region" description="Helical" evidence="1">
    <location>
        <begin position="71"/>
        <end position="97"/>
    </location>
</feature>
<sequence length="135" mass="15303">MTGKNGAKRCLALLHAVVIDRFSSDVVSLPEYVTEGIKHHNHLVNTHAPPDNLSYWEHAKAQVLYPDKAPFVYSLLFGEGVLIDTLLLSSLGFTFLVNKSFIKKFSHDERYSWTMINWIKIGKLFGDMEQGYCGL</sequence>
<dbReference type="Proteomes" id="UP001152561">
    <property type="component" value="Unassembled WGS sequence"/>
</dbReference>
<keyword evidence="1" id="KW-1133">Transmembrane helix</keyword>
<evidence type="ECO:0000313" key="3">
    <source>
        <dbReference type="Proteomes" id="UP001152561"/>
    </source>
</evidence>
<keyword evidence="1" id="KW-0812">Transmembrane</keyword>
<proteinExistence type="predicted"/>
<comment type="caution">
    <text evidence="2">The sequence shown here is derived from an EMBL/GenBank/DDBJ whole genome shotgun (WGS) entry which is preliminary data.</text>
</comment>
<dbReference type="AlphaFoldDB" id="A0A9Q1RKL8"/>
<evidence type="ECO:0000313" key="2">
    <source>
        <dbReference type="EMBL" id="KAJ8560864.1"/>
    </source>
</evidence>
<reference evidence="3" key="1">
    <citation type="journal article" date="2023" name="Proc. Natl. Acad. Sci. U.S.A.">
        <title>Genomic and structural basis for evolution of tropane alkaloid biosynthesis.</title>
        <authorList>
            <person name="Wanga Y.-J."/>
            <person name="Taina T."/>
            <person name="Yua J.-Y."/>
            <person name="Lia J."/>
            <person name="Xua B."/>
            <person name="Chenc J."/>
            <person name="D'Auriad J.C."/>
            <person name="Huanga J.-P."/>
            <person name="Huanga S.-X."/>
        </authorList>
    </citation>
    <scope>NUCLEOTIDE SEQUENCE [LARGE SCALE GENOMIC DNA]</scope>
    <source>
        <strain evidence="3">cv. KIB-2019</strain>
    </source>
</reference>
<keyword evidence="1" id="KW-0472">Membrane</keyword>
<name>A0A9Q1RKL8_9SOLA</name>